<keyword evidence="2" id="KW-1185">Reference proteome</keyword>
<reference evidence="1" key="1">
    <citation type="journal article" date="2023" name="Insect Mol. Biol.">
        <title>Genome sequencing provides insights into the evolution of gene families encoding plant cell wall-degrading enzymes in longhorned beetles.</title>
        <authorList>
            <person name="Shin N.R."/>
            <person name="Okamura Y."/>
            <person name="Kirsch R."/>
            <person name="Pauchet Y."/>
        </authorList>
    </citation>
    <scope>NUCLEOTIDE SEQUENCE</scope>
    <source>
        <strain evidence="1">MMC_N1</strain>
    </source>
</reference>
<evidence type="ECO:0000313" key="1">
    <source>
        <dbReference type="EMBL" id="KAJ8983258.1"/>
    </source>
</evidence>
<accession>A0ABQ9K0Y3</accession>
<sequence>MDTVAESSSSETEYKYTAFLWTAFCTQLVLSQTRHNQYASILQDTRNEPTPDGSLFAFVVQGVPKLMSWAYISRTEKDIGKLFGGAFSHFIVFHGALDYIMANSYTKGEIEIFGIYVNQGKVHYSVKETSAYLAPNVRGKKPSVTDKLAK</sequence>
<proteinExistence type="predicted"/>
<comment type="caution">
    <text evidence="1">The sequence shown here is derived from an EMBL/GenBank/DDBJ whole genome shotgun (WGS) entry which is preliminary data.</text>
</comment>
<name>A0ABQ9K0Y3_9CUCU</name>
<dbReference type="Proteomes" id="UP001162164">
    <property type="component" value="Unassembled WGS sequence"/>
</dbReference>
<evidence type="ECO:0000313" key="2">
    <source>
        <dbReference type="Proteomes" id="UP001162164"/>
    </source>
</evidence>
<gene>
    <name evidence="1" type="ORF">NQ317_015607</name>
</gene>
<dbReference type="EMBL" id="JAPWTJ010000084">
    <property type="protein sequence ID" value="KAJ8983258.1"/>
    <property type="molecule type" value="Genomic_DNA"/>
</dbReference>
<protein>
    <submittedName>
        <fullName evidence="1">Uncharacterized protein</fullName>
    </submittedName>
</protein>
<organism evidence="1 2">
    <name type="scientific">Molorchus minor</name>
    <dbReference type="NCBI Taxonomy" id="1323400"/>
    <lineage>
        <taxon>Eukaryota</taxon>
        <taxon>Metazoa</taxon>
        <taxon>Ecdysozoa</taxon>
        <taxon>Arthropoda</taxon>
        <taxon>Hexapoda</taxon>
        <taxon>Insecta</taxon>
        <taxon>Pterygota</taxon>
        <taxon>Neoptera</taxon>
        <taxon>Endopterygota</taxon>
        <taxon>Coleoptera</taxon>
        <taxon>Polyphaga</taxon>
        <taxon>Cucujiformia</taxon>
        <taxon>Chrysomeloidea</taxon>
        <taxon>Cerambycidae</taxon>
        <taxon>Lamiinae</taxon>
        <taxon>Monochamini</taxon>
        <taxon>Molorchus</taxon>
    </lineage>
</organism>